<keyword evidence="1" id="KW-0812">Transmembrane</keyword>
<feature type="transmembrane region" description="Helical" evidence="1">
    <location>
        <begin position="91"/>
        <end position="111"/>
    </location>
</feature>
<dbReference type="NCBIfam" id="NF038403">
    <property type="entry name" value="perm_prefix_1"/>
    <property type="match status" value="1"/>
</dbReference>
<proteinExistence type="predicted"/>
<gene>
    <name evidence="2" type="ORF">GCM10011600_01040</name>
</gene>
<keyword evidence="3" id="KW-1185">Reference proteome</keyword>
<feature type="transmembrane region" description="Helical" evidence="1">
    <location>
        <begin position="159"/>
        <end position="180"/>
    </location>
</feature>
<comment type="caution">
    <text evidence="2">The sequence shown here is derived from an EMBL/GenBank/DDBJ whole genome shotgun (WGS) entry which is preliminary data.</text>
</comment>
<feature type="transmembrane region" description="Helical" evidence="1">
    <location>
        <begin position="226"/>
        <end position="247"/>
    </location>
</feature>
<feature type="transmembrane region" description="Helical" evidence="1">
    <location>
        <begin position="131"/>
        <end position="150"/>
    </location>
</feature>
<reference evidence="2" key="2">
    <citation type="submission" date="2020-09" db="EMBL/GenBank/DDBJ databases">
        <authorList>
            <person name="Sun Q."/>
            <person name="Zhou Y."/>
        </authorList>
    </citation>
    <scope>NUCLEOTIDE SEQUENCE</scope>
    <source>
        <strain evidence="2">CGMCC 1.16548</strain>
    </source>
</reference>
<dbReference type="InterPro" id="IPR047928">
    <property type="entry name" value="Perm_prefix_1"/>
</dbReference>
<reference evidence="2" key="1">
    <citation type="journal article" date="2014" name="Int. J. Syst. Evol. Microbiol.">
        <title>Complete genome sequence of Corynebacterium casei LMG S-19264T (=DSM 44701T), isolated from a smear-ripened cheese.</title>
        <authorList>
            <consortium name="US DOE Joint Genome Institute (JGI-PGF)"/>
            <person name="Walter F."/>
            <person name="Albersmeier A."/>
            <person name="Kalinowski J."/>
            <person name="Ruckert C."/>
        </authorList>
    </citation>
    <scope>NUCLEOTIDE SEQUENCE</scope>
    <source>
        <strain evidence="2">CGMCC 1.16548</strain>
    </source>
</reference>
<feature type="transmembrane region" description="Helical" evidence="1">
    <location>
        <begin position="430"/>
        <end position="451"/>
    </location>
</feature>
<dbReference type="RefSeq" id="WP_191281442.1">
    <property type="nucleotide sequence ID" value="NZ_BNAI01000001.1"/>
</dbReference>
<protein>
    <recommendedName>
        <fullName evidence="4">DUF4153 domain-containing protein</fullName>
    </recommendedName>
</protein>
<keyword evidence="1" id="KW-1133">Transmembrane helix</keyword>
<feature type="transmembrane region" description="Helical" evidence="1">
    <location>
        <begin position="186"/>
        <end position="205"/>
    </location>
</feature>
<feature type="transmembrane region" description="Helical" evidence="1">
    <location>
        <begin position="259"/>
        <end position="279"/>
    </location>
</feature>
<feature type="transmembrane region" description="Helical" evidence="1">
    <location>
        <begin position="326"/>
        <end position="346"/>
    </location>
</feature>
<evidence type="ECO:0000313" key="2">
    <source>
        <dbReference type="EMBL" id="GHF04446.1"/>
    </source>
</evidence>
<evidence type="ECO:0000256" key="1">
    <source>
        <dbReference type="SAM" id="Phobius"/>
    </source>
</evidence>
<dbReference type="EMBL" id="BNAI01000001">
    <property type="protein sequence ID" value="GHF04446.1"/>
    <property type="molecule type" value="Genomic_DNA"/>
</dbReference>
<feature type="transmembrane region" description="Helical" evidence="1">
    <location>
        <begin position="358"/>
        <end position="380"/>
    </location>
</feature>
<name>A0A8J3DYP0_9MICO</name>
<evidence type="ECO:0008006" key="4">
    <source>
        <dbReference type="Google" id="ProtNLM"/>
    </source>
</evidence>
<feature type="transmembrane region" description="Helical" evidence="1">
    <location>
        <begin position="291"/>
        <end position="314"/>
    </location>
</feature>
<dbReference type="Proteomes" id="UP000617531">
    <property type="component" value="Unassembled WGS sequence"/>
</dbReference>
<sequence>MNARDTWIGDWRAALQRSGAVDDADADELESHLRDQITELESVGLTDEEAFQIAVGRLGKVDQLTAEYAREHGDRMWKQLRAPAPDTPGRLSIAVMLAFAALAAAIVLIARLLASSTASDVLLLNGPISPWFIRDLGLFVLPVLAAYFVVVRRTPTRRVLVLAAGVAVLALAVNLFPYAPGSASDQLVWIHLPVALWFVVGIAYAGREALSSARRMDVIRFSGEWAIYYALIALGGLVLLGLTILVLTPIAPDLIIEDLIGWIAPAGAAGAVVVAAWLVEAKKSIIENLAPVLTAIFTPLFAVMLVVAAVGYAVTGLGRDFDRDLLAVFDVLLLVVLGLVVYGISARSATQRAGLMDVIRLVAVVAAIALDLLVLVAMLARIGDLGFTVNRAAALGLNLVLLVNLVGTAWFTATLLAGRSRPVQLERWQTAYLPVFLGWVLVVILVLPPLFAFA</sequence>
<keyword evidence="1" id="KW-0472">Membrane</keyword>
<accession>A0A8J3DYP0</accession>
<dbReference type="AlphaFoldDB" id="A0A8J3DYP0"/>
<evidence type="ECO:0000313" key="3">
    <source>
        <dbReference type="Proteomes" id="UP000617531"/>
    </source>
</evidence>
<feature type="transmembrane region" description="Helical" evidence="1">
    <location>
        <begin position="392"/>
        <end position="418"/>
    </location>
</feature>
<organism evidence="2 3">
    <name type="scientific">Pseudolysinimonas yzui</name>
    <dbReference type="NCBI Taxonomy" id="2708254"/>
    <lineage>
        <taxon>Bacteria</taxon>
        <taxon>Bacillati</taxon>
        <taxon>Actinomycetota</taxon>
        <taxon>Actinomycetes</taxon>
        <taxon>Micrococcales</taxon>
        <taxon>Microbacteriaceae</taxon>
        <taxon>Pseudolysinimonas</taxon>
    </lineage>
</organism>